<dbReference type="AlphaFoldDB" id="A0AA86QVY1"/>
<dbReference type="InterPro" id="IPR001611">
    <property type="entry name" value="Leu-rich_rpt"/>
</dbReference>
<proteinExistence type="predicted"/>
<evidence type="ECO:0008006" key="6">
    <source>
        <dbReference type="Google" id="ProtNLM"/>
    </source>
</evidence>
<sequence length="689" mass="80802">MMQNLNSAIDEFANYISNSEQLIINKQQKQIKELYVDQENLIRVQELLKNDKPEKLTFSNIENIPIIINSTVKEIVILKNAAVLKQFEYKSINIENTQFTNLKVLRFQTVLCFGKIDLSFVQKLAKFTQLQELSIDNHKCTISDLTHLQFLTTLQTLNMRNSGLTNLDILVPCSNLIECNIQDTINNNNNQQCQIKDGNMYILNKQLMNIDVVYNIQINNLEITSCPNIVAKFCSHSLKILSIINCKLQQIDLKDLINLEVLILQDSLINQNQLNLKSITKLEKLKYLSISGFNVDITPLQCCHNLINIQYNMCLNIDPQLICNSIKQLTITFCDINSINLQRFQELEELTLEDNYKYGENKDQNIKLVTNLMHCSKLQKLDLGKCWQVDIIPLLITLTNNNVRLPRIYNDIDYFKILFNLNKLEQVKISERSLLIPQNDKLIVDDDQQNLLPYINIFDIHKLELHNCKNIPQFQSDLIKDISINSCMIQNMKLFHFKNLENLKISYSDGTYNGRFFKRYKSRHDMTILQQLKQLKYLTKVQLNTCQLIDIEFLGQLTNLKELNLKNNDIIYLDPLEKLTQLMELDVSYNQITDFTAIQEHPNFQIYYIDNQEKSSKIELKMAYRMRNINIPITLLNKINGERRRLKQNISRMTQDTYERQREIINNYVYFSNTTAQIFSRLINVESLQ</sequence>
<dbReference type="PANTHER" id="PTHR46652">
    <property type="entry name" value="LEUCINE-RICH REPEAT AND IQ DOMAIN-CONTAINING PROTEIN 1-RELATED"/>
    <property type="match status" value="1"/>
</dbReference>
<evidence type="ECO:0000313" key="3">
    <source>
        <dbReference type="EMBL" id="CAI9967034.1"/>
    </source>
</evidence>
<dbReference type="Pfam" id="PF12799">
    <property type="entry name" value="LRR_4"/>
    <property type="match status" value="1"/>
</dbReference>
<dbReference type="EMBL" id="CATOUU010001010">
    <property type="protein sequence ID" value="CAI9967034.1"/>
    <property type="molecule type" value="Genomic_DNA"/>
</dbReference>
<comment type="caution">
    <text evidence="3">The sequence shown here is derived from an EMBL/GenBank/DDBJ whole genome shotgun (WGS) entry which is preliminary data.</text>
</comment>
<evidence type="ECO:0000256" key="2">
    <source>
        <dbReference type="ARBA" id="ARBA00022737"/>
    </source>
</evidence>
<organism evidence="3">
    <name type="scientific">Hexamita inflata</name>
    <dbReference type="NCBI Taxonomy" id="28002"/>
    <lineage>
        <taxon>Eukaryota</taxon>
        <taxon>Metamonada</taxon>
        <taxon>Diplomonadida</taxon>
        <taxon>Hexamitidae</taxon>
        <taxon>Hexamitinae</taxon>
        <taxon>Hexamita</taxon>
    </lineage>
</organism>
<dbReference type="InterPro" id="IPR032675">
    <property type="entry name" value="LRR_dom_sf"/>
</dbReference>
<accession>A0AA86QVY1</accession>
<keyword evidence="2" id="KW-0677">Repeat</keyword>
<dbReference type="SUPFAM" id="SSF52047">
    <property type="entry name" value="RNI-like"/>
    <property type="match status" value="1"/>
</dbReference>
<dbReference type="Proteomes" id="UP001642409">
    <property type="component" value="Unassembled WGS sequence"/>
</dbReference>
<dbReference type="EMBL" id="CAXDID020000097">
    <property type="protein sequence ID" value="CAL6025168.1"/>
    <property type="molecule type" value="Genomic_DNA"/>
</dbReference>
<name>A0AA86QVY1_9EUKA</name>
<gene>
    <name evidence="4" type="ORF">HINF_LOCUS30006</name>
    <name evidence="3" type="ORF">HINF_LOCUS54679</name>
</gene>
<dbReference type="PROSITE" id="PS51450">
    <property type="entry name" value="LRR"/>
    <property type="match status" value="2"/>
</dbReference>
<evidence type="ECO:0000313" key="4">
    <source>
        <dbReference type="EMBL" id="CAL6025168.1"/>
    </source>
</evidence>
<dbReference type="SUPFAM" id="SSF52058">
    <property type="entry name" value="L domain-like"/>
    <property type="match status" value="1"/>
</dbReference>
<dbReference type="InterPro" id="IPR025875">
    <property type="entry name" value="Leu-rich_rpt_4"/>
</dbReference>
<reference evidence="4 5" key="2">
    <citation type="submission" date="2024-07" db="EMBL/GenBank/DDBJ databases">
        <authorList>
            <person name="Akdeniz Z."/>
        </authorList>
    </citation>
    <scope>NUCLEOTIDE SEQUENCE [LARGE SCALE GENOMIC DNA]</scope>
</reference>
<evidence type="ECO:0000256" key="1">
    <source>
        <dbReference type="ARBA" id="ARBA00022614"/>
    </source>
</evidence>
<evidence type="ECO:0000313" key="5">
    <source>
        <dbReference type="Proteomes" id="UP001642409"/>
    </source>
</evidence>
<reference evidence="3" key="1">
    <citation type="submission" date="2023-06" db="EMBL/GenBank/DDBJ databases">
        <authorList>
            <person name="Kurt Z."/>
        </authorList>
    </citation>
    <scope>NUCLEOTIDE SEQUENCE</scope>
</reference>
<keyword evidence="5" id="KW-1185">Reference proteome</keyword>
<protein>
    <recommendedName>
        <fullName evidence="6">Leucine rich repeat protein</fullName>
    </recommendedName>
</protein>
<dbReference type="InterPro" id="IPR050836">
    <property type="entry name" value="SDS22/Internalin_LRR"/>
</dbReference>
<dbReference type="Gene3D" id="3.80.10.10">
    <property type="entry name" value="Ribonuclease Inhibitor"/>
    <property type="match status" value="3"/>
</dbReference>
<keyword evidence="1" id="KW-0433">Leucine-rich repeat</keyword>
<dbReference type="PANTHER" id="PTHR46652:SF3">
    <property type="entry name" value="LEUCINE-RICH REPEAT-CONTAINING PROTEIN 9"/>
    <property type="match status" value="1"/>
</dbReference>